<dbReference type="WBParaSite" id="MBELARI_LOCUS9597">
    <property type="protein sequence ID" value="MBELARI_LOCUS9597"/>
    <property type="gene ID" value="MBELARI_LOCUS9597"/>
</dbReference>
<organism evidence="2 3">
    <name type="scientific">Mesorhabditis belari</name>
    <dbReference type="NCBI Taxonomy" id="2138241"/>
    <lineage>
        <taxon>Eukaryota</taxon>
        <taxon>Metazoa</taxon>
        <taxon>Ecdysozoa</taxon>
        <taxon>Nematoda</taxon>
        <taxon>Chromadorea</taxon>
        <taxon>Rhabditida</taxon>
        <taxon>Rhabditina</taxon>
        <taxon>Rhabditomorpha</taxon>
        <taxon>Rhabditoidea</taxon>
        <taxon>Rhabditidae</taxon>
        <taxon>Mesorhabditinae</taxon>
        <taxon>Mesorhabditis</taxon>
    </lineage>
</organism>
<evidence type="ECO:0000313" key="2">
    <source>
        <dbReference type="Proteomes" id="UP000887575"/>
    </source>
</evidence>
<dbReference type="AlphaFoldDB" id="A0AAF3FR40"/>
<keyword evidence="2" id="KW-1185">Reference proteome</keyword>
<feature type="transmembrane region" description="Helical" evidence="1">
    <location>
        <begin position="34"/>
        <end position="59"/>
    </location>
</feature>
<dbReference type="Proteomes" id="UP000887575">
    <property type="component" value="Unassembled WGS sequence"/>
</dbReference>
<accession>A0AAF3FR40</accession>
<name>A0AAF3FR40_9BILA</name>
<protein>
    <submittedName>
        <fullName evidence="3">Uncharacterized protein</fullName>
    </submittedName>
</protein>
<reference evidence="3" key="1">
    <citation type="submission" date="2024-02" db="UniProtKB">
        <authorList>
            <consortium name="WormBaseParasite"/>
        </authorList>
    </citation>
    <scope>IDENTIFICATION</scope>
</reference>
<evidence type="ECO:0000313" key="3">
    <source>
        <dbReference type="WBParaSite" id="MBELARI_LOCUS9597"/>
    </source>
</evidence>
<feature type="transmembrane region" description="Helical" evidence="1">
    <location>
        <begin position="139"/>
        <end position="157"/>
    </location>
</feature>
<keyword evidence="1" id="KW-0812">Transmembrane</keyword>
<dbReference type="InterPro" id="IPR019428">
    <property type="entry name" value="7TM_GPCR_serpentine_rcpt_Str"/>
</dbReference>
<evidence type="ECO:0000256" key="1">
    <source>
        <dbReference type="SAM" id="Phobius"/>
    </source>
</evidence>
<proteinExistence type="predicted"/>
<keyword evidence="1" id="KW-1133">Transmembrane helix</keyword>
<sequence length="182" mass="21026">MILATTGTANFTIFGFYYRLCAITLNHWIFKHPYYVPMIAAAQFLLAMPINTVSFTLMWPSRTEMETCPSTSSVFKYNVILLVDSENPNFQRLMLTFNCEMALNILITAYSVTGVFRSINSNELRARMSEKTRKLNKQLTKSLIFQIVFMFSMYTFMRIPPNYNSIVVQSLVPLLLPRILSI</sequence>
<dbReference type="Pfam" id="PF10326">
    <property type="entry name" value="7TM_GPCR_Str"/>
    <property type="match status" value="1"/>
</dbReference>
<keyword evidence="1" id="KW-0472">Membrane</keyword>